<evidence type="ECO:0000313" key="2">
    <source>
        <dbReference type="Proteomes" id="UP001060215"/>
    </source>
</evidence>
<protein>
    <submittedName>
        <fullName evidence="1">Beta-D-xylosidase 5</fullName>
    </submittedName>
</protein>
<dbReference type="EMBL" id="CM045759">
    <property type="protein sequence ID" value="KAI8017215.1"/>
    <property type="molecule type" value="Genomic_DNA"/>
</dbReference>
<proteinExistence type="predicted"/>
<comment type="caution">
    <text evidence="1">The sequence shown here is derived from an EMBL/GenBank/DDBJ whole genome shotgun (WGS) entry which is preliminary data.</text>
</comment>
<gene>
    <name evidence="1" type="ORF">LOK49_LG04G02903</name>
</gene>
<keyword evidence="2" id="KW-1185">Reference proteome</keyword>
<sequence>MSAPSTMLVRHRDNANVIISFNYIDIFALECHNLYLDVVIGLRNDGTYVVLVFWEPVNAQGMLIETPKKQLVAFERIQVNIEETEKMIVKLDICKQLNIADCIGLG</sequence>
<dbReference type="Proteomes" id="UP001060215">
    <property type="component" value="Chromosome 2"/>
</dbReference>
<organism evidence="1 2">
    <name type="scientific">Camellia lanceoleosa</name>
    <dbReference type="NCBI Taxonomy" id="1840588"/>
    <lineage>
        <taxon>Eukaryota</taxon>
        <taxon>Viridiplantae</taxon>
        <taxon>Streptophyta</taxon>
        <taxon>Embryophyta</taxon>
        <taxon>Tracheophyta</taxon>
        <taxon>Spermatophyta</taxon>
        <taxon>Magnoliopsida</taxon>
        <taxon>eudicotyledons</taxon>
        <taxon>Gunneridae</taxon>
        <taxon>Pentapetalae</taxon>
        <taxon>asterids</taxon>
        <taxon>Ericales</taxon>
        <taxon>Theaceae</taxon>
        <taxon>Camellia</taxon>
    </lineage>
</organism>
<reference evidence="1 2" key="1">
    <citation type="journal article" date="2022" name="Plant J.">
        <title>Chromosome-level genome of Camellia lanceoleosa provides a valuable resource for understanding genome evolution and self-incompatibility.</title>
        <authorList>
            <person name="Gong W."/>
            <person name="Xiao S."/>
            <person name="Wang L."/>
            <person name="Liao Z."/>
            <person name="Chang Y."/>
            <person name="Mo W."/>
            <person name="Hu G."/>
            <person name="Li W."/>
            <person name="Zhao G."/>
            <person name="Zhu H."/>
            <person name="Hu X."/>
            <person name="Ji K."/>
            <person name="Xiang X."/>
            <person name="Song Q."/>
            <person name="Yuan D."/>
            <person name="Jin S."/>
            <person name="Zhang L."/>
        </authorList>
    </citation>
    <scope>NUCLEOTIDE SEQUENCE [LARGE SCALE GENOMIC DNA]</scope>
    <source>
        <strain evidence="1">SQ_2022a</strain>
    </source>
</reference>
<name>A0ACC0HV49_9ERIC</name>
<accession>A0ACC0HV49</accession>
<evidence type="ECO:0000313" key="1">
    <source>
        <dbReference type="EMBL" id="KAI8017215.1"/>
    </source>
</evidence>